<accession>A0A345YQJ8</accession>
<protein>
    <submittedName>
        <fullName evidence="4">Uncharacterized protein</fullName>
    </submittedName>
</protein>
<feature type="coiled-coil region" evidence="1">
    <location>
        <begin position="74"/>
        <end position="101"/>
    </location>
</feature>
<keyword evidence="5" id="KW-1185">Reference proteome</keyword>
<dbReference type="KEGG" id="bsau:DWV08_11660"/>
<evidence type="ECO:0000256" key="1">
    <source>
        <dbReference type="SAM" id="Coils"/>
    </source>
</evidence>
<evidence type="ECO:0000313" key="3">
    <source>
        <dbReference type="EMBL" id="AXK46200.1"/>
    </source>
</evidence>
<dbReference type="Proteomes" id="UP000282185">
    <property type="component" value="Unassembled WGS sequence"/>
</dbReference>
<keyword evidence="1" id="KW-0175">Coiled coil</keyword>
<evidence type="ECO:0000313" key="4">
    <source>
        <dbReference type="EMBL" id="RRR23940.1"/>
    </source>
</evidence>
<evidence type="ECO:0000313" key="5">
    <source>
        <dbReference type="Proteomes" id="UP000254236"/>
    </source>
</evidence>
<keyword evidence="2" id="KW-0472">Membrane</keyword>
<keyword evidence="2" id="KW-0812">Transmembrane</keyword>
<evidence type="ECO:0000256" key="2">
    <source>
        <dbReference type="SAM" id="Phobius"/>
    </source>
</evidence>
<organism evidence="4 6">
    <name type="scientific">Brachybacterium saurashtrense</name>
    <dbReference type="NCBI Taxonomy" id="556288"/>
    <lineage>
        <taxon>Bacteria</taxon>
        <taxon>Bacillati</taxon>
        <taxon>Actinomycetota</taxon>
        <taxon>Actinomycetes</taxon>
        <taxon>Micrococcales</taxon>
        <taxon>Dermabacteraceae</taxon>
        <taxon>Brachybacterium</taxon>
    </lineage>
</organism>
<dbReference type="Proteomes" id="UP000254236">
    <property type="component" value="Chromosome"/>
</dbReference>
<feature type="transmembrane region" description="Helical" evidence="2">
    <location>
        <begin position="30"/>
        <end position="47"/>
    </location>
</feature>
<dbReference type="EMBL" id="QSWH01000002">
    <property type="protein sequence ID" value="RRR23940.1"/>
    <property type="molecule type" value="Genomic_DNA"/>
</dbReference>
<proteinExistence type="predicted"/>
<keyword evidence="2" id="KW-1133">Transmembrane helix</keyword>
<gene>
    <name evidence="3" type="ORF">DWV08_11660</name>
    <name evidence="4" type="ORF">DXU92_03410</name>
</gene>
<reference evidence="4 6" key="2">
    <citation type="submission" date="2018-08" db="EMBL/GenBank/DDBJ databases">
        <title>Brachybacterium saurashtrense DSM 23186.</title>
        <authorList>
            <person name="Li Y."/>
        </authorList>
    </citation>
    <scope>NUCLEOTIDE SEQUENCE [LARGE SCALE GENOMIC DNA]</scope>
    <source>
        <strain evidence="4 6">DSM 23186</strain>
    </source>
</reference>
<dbReference type="EMBL" id="CP031356">
    <property type="protein sequence ID" value="AXK46200.1"/>
    <property type="molecule type" value="Genomic_DNA"/>
</dbReference>
<evidence type="ECO:0000313" key="6">
    <source>
        <dbReference type="Proteomes" id="UP000282185"/>
    </source>
</evidence>
<sequence>MYSLAAGVLATAAFVVSLIAAVEGELTGAATLLLLAAGAAAALRVRSRIRAESRHRWALQARVRALETAGREREEQTRQELQDLEDLLAELEHEGRSGVQEAGRDATYPQLALLHDRVLALESARRFQR</sequence>
<name>A0A345YQJ8_9MICO</name>
<reference evidence="3 5" key="1">
    <citation type="submission" date="2018-07" db="EMBL/GenBank/DDBJ databases">
        <title>Brachybacterium saurashtrense DSM 23186 genome sequence.</title>
        <authorList>
            <person name="Guo L."/>
        </authorList>
    </citation>
    <scope>NUCLEOTIDE SEQUENCE [LARGE SCALE GENOMIC DNA]</scope>
    <source>
        <strain evidence="3 5">DSM 23186</strain>
    </source>
</reference>
<dbReference type="AlphaFoldDB" id="A0A345YQJ8"/>